<dbReference type="InterPro" id="IPR025332">
    <property type="entry name" value="DUF4238"/>
</dbReference>
<accession>Q085C4</accession>
<dbReference type="KEGG" id="sfr:Sfri_1288"/>
<dbReference type="eggNOG" id="ENOG5032RBJ">
    <property type="taxonomic scope" value="Bacteria"/>
</dbReference>
<reference evidence="1 2" key="1">
    <citation type="submission" date="2006-08" db="EMBL/GenBank/DDBJ databases">
        <title>Complete sequence of Shewanella frigidimarina NCIMB 400.</title>
        <authorList>
            <consortium name="US DOE Joint Genome Institute"/>
            <person name="Copeland A."/>
            <person name="Lucas S."/>
            <person name="Lapidus A."/>
            <person name="Barry K."/>
            <person name="Detter J.C."/>
            <person name="Glavina del Rio T."/>
            <person name="Hammon N."/>
            <person name="Israni S."/>
            <person name="Dalin E."/>
            <person name="Tice H."/>
            <person name="Pitluck S."/>
            <person name="Fredrickson J.K."/>
            <person name="Kolker E."/>
            <person name="McCuel L.A."/>
            <person name="DiChristina T."/>
            <person name="Nealson K.H."/>
            <person name="Newman D."/>
            <person name="Tiedje J.M."/>
            <person name="Zhou J."/>
            <person name="Romine M.F."/>
            <person name="Culley D.E."/>
            <person name="Serres M."/>
            <person name="Chertkov O."/>
            <person name="Brettin T."/>
            <person name="Bruce D."/>
            <person name="Han C."/>
            <person name="Tapia R."/>
            <person name="Gilna P."/>
            <person name="Schmutz J."/>
            <person name="Larimer F."/>
            <person name="Land M."/>
            <person name="Hauser L."/>
            <person name="Kyrpides N."/>
            <person name="Mikhailova N."/>
            <person name="Richardson P."/>
        </authorList>
    </citation>
    <scope>NUCLEOTIDE SEQUENCE [LARGE SCALE GENOMIC DNA]</scope>
    <source>
        <strain evidence="1 2">NCIMB 400</strain>
    </source>
</reference>
<evidence type="ECO:0008006" key="3">
    <source>
        <dbReference type="Google" id="ProtNLM"/>
    </source>
</evidence>
<sequence>MEVIMTESKKHHYVPQSLLRNFKYDKNKIFVFDKKRKVSYPSSIIDAGSENHFNTVVRNGERLNFEALFQKNDDDLACLVEKIIDNRNTHCLTVLDKEKLLSVVVVQIIRTKMYRTSMKSVSEQLMRQFSEKEWDLDLEIPTENDVRESSLSSYKYFKSQMEAISGKVGFLIRSNTNEDFIISDNPITRHNTFPYGGVGLSCHGIEVYFPISPNLTFALYCPTIIKKMNSYVVYQPESRTKTLYQSILKGIDTGVPVTLGKTTSKFLNSLQVSNSSRFLYSNSKDLFCNANEIINKNPDLAEVKTQITVGEMGKAPINNKMPDGEWVVIHSTHDHHMFPVFNVSNEIGDFKFSIKRNNDIEGVLSSMNIKEISLFKNGSEVSHMKDVRLEFSIKNTSELMIKVLHKLDFLNKIIASKKEA</sequence>
<dbReference type="EMBL" id="CP000447">
    <property type="protein sequence ID" value="ABI71141.1"/>
    <property type="molecule type" value="Genomic_DNA"/>
</dbReference>
<organism evidence="1 2">
    <name type="scientific">Shewanella frigidimarina (strain NCIMB 400)</name>
    <dbReference type="NCBI Taxonomy" id="318167"/>
    <lineage>
        <taxon>Bacteria</taxon>
        <taxon>Pseudomonadati</taxon>
        <taxon>Pseudomonadota</taxon>
        <taxon>Gammaproteobacteria</taxon>
        <taxon>Alteromonadales</taxon>
        <taxon>Shewanellaceae</taxon>
        <taxon>Shewanella</taxon>
    </lineage>
</organism>
<gene>
    <name evidence="1" type="ordered locus">Sfri_1288</name>
</gene>
<name>Q085C4_SHEFN</name>
<evidence type="ECO:0000313" key="1">
    <source>
        <dbReference type="EMBL" id="ABI71141.1"/>
    </source>
</evidence>
<protein>
    <recommendedName>
        <fullName evidence="3">DUF4238 domain-containing protein</fullName>
    </recommendedName>
</protein>
<evidence type="ECO:0000313" key="2">
    <source>
        <dbReference type="Proteomes" id="UP000000684"/>
    </source>
</evidence>
<keyword evidence="2" id="KW-1185">Reference proteome</keyword>
<dbReference type="AlphaFoldDB" id="Q085C4"/>
<proteinExistence type="predicted"/>
<dbReference type="Pfam" id="PF14022">
    <property type="entry name" value="DUF4238"/>
    <property type="match status" value="1"/>
</dbReference>
<dbReference type="Proteomes" id="UP000000684">
    <property type="component" value="Chromosome"/>
</dbReference>
<dbReference type="HOGENOM" id="CLU_053278_0_0_6"/>
<dbReference type="OrthoDB" id="9148269at2"/>